<dbReference type="KEGG" id="bcz:pE33L54_0006"/>
<dbReference type="RefSeq" id="WP_000263454.1">
    <property type="nucleotide sequence ID" value="NC_007105.1"/>
</dbReference>
<evidence type="ECO:0000313" key="2">
    <source>
        <dbReference type="EMBL" id="AAY60612.1"/>
    </source>
</evidence>
<reference evidence="3" key="1">
    <citation type="journal article" date="2006" name="J. Bacteriol.">
        <title>Pathogenomic sequence analysis of Bacillus cereus and Bacillus thuringiensis isolates closely related to Bacillus anthracis.</title>
        <authorList>
            <person name="Han C.S."/>
            <person name="Xie G."/>
            <person name="Challacombe J.F."/>
            <person name="Altherr M.R."/>
            <person name="Bhotika S.S."/>
            <person name="Brown N."/>
            <person name="Bruce D."/>
            <person name="Campbell C.S."/>
            <person name="Campbell M.L."/>
            <person name="Chen J."/>
            <person name="Chertkov O."/>
            <person name="Cleland C."/>
            <person name="Dimitrijevic M."/>
            <person name="Doggett N.A."/>
            <person name="Fawcett J.J."/>
            <person name="Glavina T."/>
            <person name="Goodwin L.A."/>
            <person name="Green L.D."/>
            <person name="Hill K.K."/>
            <person name="Hitchcock P."/>
            <person name="Jackson P.J."/>
            <person name="Keim P."/>
            <person name="Kewalramani A.R."/>
            <person name="Longmire J."/>
            <person name="Lucas S."/>
            <person name="Malfatti S."/>
            <person name="McMurry K."/>
            <person name="Meincke L.J."/>
            <person name="Misra M."/>
            <person name="Moseman B.L."/>
            <person name="Mundt M."/>
            <person name="Munk A.C."/>
            <person name="Okinaka R.T."/>
            <person name="Parson-Quintana B."/>
            <person name="Reilly L.P."/>
            <person name="Richardson P."/>
            <person name="Robinson D.L."/>
            <person name="Rubin E."/>
            <person name="Saunders E."/>
            <person name="Tapia R."/>
            <person name="Tesmer J.G."/>
            <person name="Thayer N."/>
            <person name="Thompson L.S."/>
            <person name="Tice H."/>
            <person name="Ticknor L.O."/>
            <person name="Wills P.L."/>
            <person name="Brettin T.S."/>
            <person name="Gilna P."/>
        </authorList>
    </citation>
    <scope>NUCLEOTIDE SEQUENCE [LARGE SCALE GENOMIC DNA]</scope>
    <source>
        <strain evidence="3">ZK / E33L</strain>
        <plasmid evidence="3">pE33L54</plasmid>
    </source>
</reference>
<gene>
    <name evidence="2" type="ordered locus">pE33L54_0006</name>
</gene>
<keyword evidence="2" id="KW-0614">Plasmid</keyword>
<dbReference type="InterPro" id="IPR007053">
    <property type="entry name" value="LRAT_dom"/>
</dbReference>
<protein>
    <recommendedName>
        <fullName evidence="1">LRAT domain-containing protein</fullName>
    </recommendedName>
</protein>
<geneLocation type="plasmid" evidence="2 3">
    <name>pE33L54</name>
</geneLocation>
<dbReference type="Proteomes" id="UP000002612">
    <property type="component" value="Plasmid pE33L54"/>
</dbReference>
<name>Q4V0Z5_BACCZ</name>
<dbReference type="EMBL" id="CP000042">
    <property type="protein sequence ID" value="AAY60612.1"/>
    <property type="molecule type" value="Genomic_DNA"/>
</dbReference>
<proteinExistence type="predicted"/>
<dbReference type="Pfam" id="PF04970">
    <property type="entry name" value="LRAT"/>
    <property type="match status" value="1"/>
</dbReference>
<dbReference type="Gene3D" id="3.90.1720.10">
    <property type="entry name" value="endopeptidase domain like (from Nostoc punctiforme)"/>
    <property type="match status" value="1"/>
</dbReference>
<organism evidence="2 3">
    <name type="scientific">Bacillus cereus (strain ZK / E33L)</name>
    <dbReference type="NCBI Taxonomy" id="288681"/>
    <lineage>
        <taxon>Bacteria</taxon>
        <taxon>Bacillati</taxon>
        <taxon>Bacillota</taxon>
        <taxon>Bacilli</taxon>
        <taxon>Bacillales</taxon>
        <taxon>Bacillaceae</taxon>
        <taxon>Bacillus</taxon>
        <taxon>Bacillus cereus group</taxon>
    </lineage>
</organism>
<evidence type="ECO:0000313" key="3">
    <source>
        <dbReference type="Proteomes" id="UP000002612"/>
    </source>
</evidence>
<dbReference type="PATRIC" id="fig|288681.22.peg.6014"/>
<sequence>MWDEMLDALTTAVIRSPIGKPPTTTRRSRGTVEMALDIGREIEVKRYAERNPGNQEPLPGAFVYCMLGVVVEHSGIYIGGGNLIHLNGRGEVEVVTVASFTDHFTTINRDIFIPMDAEDKVIGSSETLMRALNMVGKERDYNIFLDNCHQFSAGCITGDYESANNFLTWVKDEFNKEVGMSCRWGRWNWKSSPFRNTDEGVIYL</sequence>
<evidence type="ECO:0000259" key="1">
    <source>
        <dbReference type="Pfam" id="PF04970"/>
    </source>
</evidence>
<feature type="domain" description="LRAT" evidence="1">
    <location>
        <begin position="63"/>
        <end position="160"/>
    </location>
</feature>
<accession>Q4V0Z5</accession>
<dbReference type="AlphaFoldDB" id="Q4V0Z5"/>